<dbReference type="GeneID" id="4840053"/>
<feature type="domain" description="DUF3074" evidence="1">
    <location>
        <begin position="64"/>
        <end position="241"/>
    </location>
</feature>
<name>A3LXM1_PICST</name>
<dbReference type="EMBL" id="CP000500">
    <property type="protein sequence ID" value="ABN67488.2"/>
    <property type="molecule type" value="Genomic_DNA"/>
</dbReference>
<dbReference type="Gene3D" id="3.30.530.20">
    <property type="match status" value="1"/>
</dbReference>
<gene>
    <name evidence="2" type="ORF">PICST_62209</name>
</gene>
<organism evidence="2 3">
    <name type="scientific">Scheffersomyces stipitis (strain ATCC 58785 / CBS 6054 / NBRC 10063 / NRRL Y-11545)</name>
    <name type="common">Yeast</name>
    <name type="synonym">Pichia stipitis</name>
    <dbReference type="NCBI Taxonomy" id="322104"/>
    <lineage>
        <taxon>Eukaryota</taxon>
        <taxon>Fungi</taxon>
        <taxon>Dikarya</taxon>
        <taxon>Ascomycota</taxon>
        <taxon>Saccharomycotina</taxon>
        <taxon>Pichiomycetes</taxon>
        <taxon>Debaryomycetaceae</taxon>
        <taxon>Scheffersomyces</taxon>
    </lineage>
</organism>
<dbReference type="Proteomes" id="UP000002258">
    <property type="component" value="Chromosome 6"/>
</dbReference>
<dbReference type="KEGG" id="pic:PICST_62209"/>
<sequence length="246" mass="28708">MNLTPVENITTIDKSKLLVESSEIISKIESTWAKDKQFLYMLPKQKRNIGVQTYHANSLNGVHWSARVSDFKDFDSTAKSRYFKLLQKYILGSFTNNDLTHTHYEKEYIHELYDYDINKFDTPDNESASYLVQLFYKFQFPLKKRVFYEYVHVFKEDNSNDAYVVSLPISPKLLEKSEFNKEYVVGRYTSIEKISYDAESNDLKWIMCTCSTPGGSIPDWLTNMTINGAIAKDVPSFLNWVDTLEK</sequence>
<keyword evidence="3" id="KW-1185">Reference proteome</keyword>
<dbReference type="InterPro" id="IPR023393">
    <property type="entry name" value="START-like_dom_sf"/>
</dbReference>
<reference evidence="2 3" key="1">
    <citation type="journal article" date="2007" name="Nat. Biotechnol.">
        <title>Genome sequence of the lignocellulose-bioconverting and xylose-fermenting yeast Pichia stipitis.</title>
        <authorList>
            <person name="Jeffries T.W."/>
            <person name="Grigoriev I.V."/>
            <person name="Grimwood J."/>
            <person name="Laplaza J.M."/>
            <person name="Aerts A."/>
            <person name="Salamov A."/>
            <person name="Schmutz J."/>
            <person name="Lindquist E."/>
            <person name="Dehal P."/>
            <person name="Shapiro H."/>
            <person name="Jin Y.S."/>
            <person name="Passoth V."/>
            <person name="Richardson P.M."/>
        </authorList>
    </citation>
    <scope>NUCLEOTIDE SEQUENCE [LARGE SCALE GENOMIC DNA]</scope>
    <source>
        <strain evidence="3">ATCC 58785 / CBS 6054 / NBRC 10063 / NRRL Y-11545</strain>
    </source>
</reference>
<dbReference type="OrthoDB" id="6423603at2759"/>
<accession>A3LXM1</accession>
<dbReference type="PANTHER" id="PTHR40370:SF1">
    <property type="entry name" value="DUF3074 DOMAIN-CONTAINING PROTEIN"/>
    <property type="match status" value="1"/>
</dbReference>
<evidence type="ECO:0000313" key="3">
    <source>
        <dbReference type="Proteomes" id="UP000002258"/>
    </source>
</evidence>
<dbReference type="InParanoid" id="A3LXM1"/>
<dbReference type="CDD" id="cd08864">
    <property type="entry name" value="SRPBCC_DUF3074"/>
    <property type="match status" value="1"/>
</dbReference>
<dbReference type="RefSeq" id="XP_001385517.2">
    <property type="nucleotide sequence ID" value="XM_001385480.1"/>
</dbReference>
<protein>
    <recommendedName>
        <fullName evidence="1">DUF3074 domain-containing protein</fullName>
    </recommendedName>
</protein>
<dbReference type="OMA" id="GDGAPWH"/>
<dbReference type="STRING" id="322104.A3LXM1"/>
<dbReference type="SUPFAM" id="SSF55961">
    <property type="entry name" value="Bet v1-like"/>
    <property type="match status" value="1"/>
</dbReference>
<evidence type="ECO:0000313" key="2">
    <source>
        <dbReference type="EMBL" id="ABN67488.2"/>
    </source>
</evidence>
<dbReference type="InterPro" id="IPR024500">
    <property type="entry name" value="DUF3074"/>
</dbReference>
<evidence type="ECO:0000259" key="1">
    <source>
        <dbReference type="Pfam" id="PF11274"/>
    </source>
</evidence>
<dbReference type="AlphaFoldDB" id="A3LXM1"/>
<proteinExistence type="predicted"/>
<dbReference type="HOGENOM" id="CLU_078586_1_0_1"/>
<dbReference type="PANTHER" id="PTHR40370">
    <property type="entry name" value="EXPRESSED PROTEIN"/>
    <property type="match status" value="1"/>
</dbReference>
<dbReference type="Pfam" id="PF11274">
    <property type="entry name" value="DUF3074"/>
    <property type="match status" value="1"/>
</dbReference>
<dbReference type="eggNOG" id="ENOG502QTT5">
    <property type="taxonomic scope" value="Eukaryota"/>
</dbReference>